<evidence type="ECO:0000313" key="1">
    <source>
        <dbReference type="EMBL" id="GBO03330.1"/>
    </source>
</evidence>
<protein>
    <submittedName>
        <fullName evidence="1">Uncharacterized protein</fullName>
    </submittedName>
</protein>
<reference evidence="1 2" key="1">
    <citation type="journal article" date="2019" name="Sci. Rep.">
        <title>Orb-weaving spider Araneus ventricosus genome elucidates the spidroin gene catalogue.</title>
        <authorList>
            <person name="Kono N."/>
            <person name="Nakamura H."/>
            <person name="Ohtoshi R."/>
            <person name="Moran D.A.P."/>
            <person name="Shinohara A."/>
            <person name="Yoshida Y."/>
            <person name="Fujiwara M."/>
            <person name="Mori M."/>
            <person name="Tomita M."/>
            <person name="Arakawa K."/>
        </authorList>
    </citation>
    <scope>NUCLEOTIDE SEQUENCE [LARGE SCALE GENOMIC DNA]</scope>
</reference>
<accession>A0A4Y2TV58</accession>
<keyword evidence="2" id="KW-1185">Reference proteome</keyword>
<proteinExistence type="predicted"/>
<name>A0A4Y2TV58_ARAVE</name>
<dbReference type="AlphaFoldDB" id="A0A4Y2TV58"/>
<comment type="caution">
    <text evidence="1">The sequence shown here is derived from an EMBL/GenBank/DDBJ whole genome shotgun (WGS) entry which is preliminary data.</text>
</comment>
<dbReference type="EMBL" id="BGPR01030672">
    <property type="protein sequence ID" value="GBO03330.1"/>
    <property type="molecule type" value="Genomic_DNA"/>
</dbReference>
<evidence type="ECO:0000313" key="2">
    <source>
        <dbReference type="Proteomes" id="UP000499080"/>
    </source>
</evidence>
<dbReference type="Proteomes" id="UP000499080">
    <property type="component" value="Unassembled WGS sequence"/>
</dbReference>
<organism evidence="1 2">
    <name type="scientific">Araneus ventricosus</name>
    <name type="common">Orbweaver spider</name>
    <name type="synonym">Epeira ventricosa</name>
    <dbReference type="NCBI Taxonomy" id="182803"/>
    <lineage>
        <taxon>Eukaryota</taxon>
        <taxon>Metazoa</taxon>
        <taxon>Ecdysozoa</taxon>
        <taxon>Arthropoda</taxon>
        <taxon>Chelicerata</taxon>
        <taxon>Arachnida</taxon>
        <taxon>Araneae</taxon>
        <taxon>Araneomorphae</taxon>
        <taxon>Entelegynae</taxon>
        <taxon>Araneoidea</taxon>
        <taxon>Araneidae</taxon>
        <taxon>Araneus</taxon>
    </lineage>
</organism>
<sequence>MQGNQAVRPNSIFHWVSPRHLMFRIVVLQERTKTDDLKSFKLNLDRHRTQDVQRGLPRCKFPKLCSSSKEGRVKIRLGPDAISSHAIT</sequence>
<gene>
    <name evidence="1" type="ORF">AVEN_83516_1</name>
</gene>